<geneLocation type="mitochondrion" evidence="2"/>
<organism evidence="2">
    <name type="scientific">Hirsutella thompsonii</name>
    <name type="common">Entomogenous fungus</name>
    <dbReference type="NCBI Taxonomy" id="42368"/>
    <lineage>
        <taxon>Eukaryota</taxon>
        <taxon>Fungi</taxon>
        <taxon>Dikarya</taxon>
        <taxon>Ascomycota</taxon>
        <taxon>Pezizomycotina</taxon>
        <taxon>Sordariomycetes</taxon>
        <taxon>Hypocreomycetidae</taxon>
        <taxon>Hypocreales</taxon>
        <taxon>Ophiocordycipitaceae</taxon>
        <taxon>Hirsutella</taxon>
    </lineage>
</organism>
<evidence type="ECO:0000313" key="2">
    <source>
        <dbReference type="EMBL" id="AYP41344.1"/>
    </source>
</evidence>
<dbReference type="GO" id="GO:0004519">
    <property type="term" value="F:endonuclease activity"/>
    <property type="evidence" value="ECO:0007669"/>
    <property type="project" value="UniProtKB-KW"/>
</dbReference>
<dbReference type="InterPro" id="IPR006350">
    <property type="entry name" value="Intron_endoG1"/>
</dbReference>
<dbReference type="EMBL" id="MH367296">
    <property type="protein sequence ID" value="AYP41344.1"/>
    <property type="molecule type" value="Genomic_DNA"/>
</dbReference>
<dbReference type="CDD" id="cd10445">
    <property type="entry name" value="GIY-YIG_bI1_like"/>
    <property type="match status" value="1"/>
</dbReference>
<proteinExistence type="predicted"/>
<protein>
    <submittedName>
        <fullName evidence="2">GIY-YIG endonuclease</fullName>
    </submittedName>
</protein>
<keyword evidence="2" id="KW-0255">Endonuclease</keyword>
<name>A0A3G2ZP95_HIRTH</name>
<dbReference type="NCBIfam" id="TIGR01453">
    <property type="entry name" value="grpIintron_endo"/>
    <property type="match status" value="1"/>
</dbReference>
<dbReference type="Gene3D" id="3.40.1440.10">
    <property type="entry name" value="GIY-YIG endonuclease"/>
    <property type="match status" value="1"/>
</dbReference>
<keyword evidence="2" id="KW-0378">Hydrolase</keyword>
<dbReference type="SMART" id="SM00465">
    <property type="entry name" value="GIYc"/>
    <property type="match status" value="1"/>
</dbReference>
<dbReference type="InterPro" id="IPR000305">
    <property type="entry name" value="GIY-YIG_endonuc"/>
</dbReference>
<dbReference type="SUPFAM" id="SSF82771">
    <property type="entry name" value="GIY-YIG endonuclease"/>
    <property type="match status" value="1"/>
</dbReference>
<gene>
    <name evidence="2" type="primary">orf178</name>
</gene>
<accession>A0A3G2ZP95</accession>
<evidence type="ECO:0000259" key="1">
    <source>
        <dbReference type="PROSITE" id="PS50164"/>
    </source>
</evidence>
<feature type="domain" description="GIY-YIG" evidence="1">
    <location>
        <begin position="89"/>
        <end position="178"/>
    </location>
</feature>
<keyword evidence="2" id="KW-0496">Mitochondrion</keyword>
<reference evidence="2" key="1">
    <citation type="journal article" date="2018" name="Environ. Microbiol.">
        <title>Mitochondrial genome, comparative analysis and evolutionary insights into the entomopathogenic fungus Hirsutella thompsonii.</title>
        <authorList>
            <person name="Wang L."/>
            <person name="Zhang S."/>
            <person name="Li J.H."/>
            <person name="Zhang Y.J."/>
        </authorList>
    </citation>
    <scope>NUCLEOTIDE SEQUENCE</scope>
    <source>
        <strain evidence="2">ARSEF 1947</strain>
    </source>
</reference>
<reference evidence="2" key="2">
    <citation type="submission" date="2018-05" db="EMBL/GenBank/DDBJ databases">
        <authorList>
            <person name="Zhang Y.-J."/>
        </authorList>
    </citation>
    <scope>NUCLEOTIDE SEQUENCE</scope>
    <source>
        <strain evidence="2">ARSEF 1947</strain>
    </source>
</reference>
<dbReference type="AlphaFoldDB" id="A0A3G2ZP95"/>
<dbReference type="PROSITE" id="PS50164">
    <property type="entry name" value="GIY_YIG"/>
    <property type="match status" value="1"/>
</dbReference>
<dbReference type="InterPro" id="IPR035901">
    <property type="entry name" value="GIY-YIG_endonuc_sf"/>
</dbReference>
<keyword evidence="2" id="KW-0540">Nuclease</keyword>
<sequence length="178" mass="20866">MGLINPRLQILNLYNVRSHSLCFRSSNYKFISPIYLLEGHRTITIRLFSCCKQNLTLNKTNDSFKSSTDFMVFSNTDKDKLVILKYVKGKAGIYMWTNKLNGGFAQKYVGSTVNLRRRLLEYYNVNRLLIEKSMPIYLSLLKHGYQNFSFTILEFCDIDSLVSREKHFFDVYSASHRI</sequence>
<dbReference type="Pfam" id="PF01541">
    <property type="entry name" value="GIY-YIG"/>
    <property type="match status" value="1"/>
</dbReference>